<protein>
    <recommendedName>
        <fullName evidence="6">Lipocalin-like protein</fullName>
    </recommendedName>
</protein>
<reference evidence="3 5" key="2">
    <citation type="submission" date="2018-10" db="EMBL/GenBank/DDBJ databases">
        <title>Genomic Encyclopedia of Archaeal and Bacterial Type Strains, Phase II (KMG-II): from individual species to whole genera.</title>
        <authorList>
            <person name="Goeker M."/>
        </authorList>
    </citation>
    <scope>NUCLEOTIDE SEQUENCE [LARGE SCALE GENOMIC DNA]</scope>
    <source>
        <strain evidence="3 5">DSM 21886</strain>
    </source>
</reference>
<name>A0A497VDP5_9FLAO</name>
<sequence length="152" mass="16581">MKKKLIFGVFAMALFFTTACSSDDDSNSSSTNATIQQVTNIARSGSWRITSYIDSGTIKTDNFTNYNFTFGAGDILIANNGTNNYQGVWSVTRDDDSANDIDFNISFTAPATFADLSDDWDILETTPTKIRLVDVSGGGSGTDYLTFEKNVE</sequence>
<dbReference type="EMBL" id="RCCB01000010">
    <property type="protein sequence ID" value="RLJ34823.1"/>
    <property type="molecule type" value="Genomic_DNA"/>
</dbReference>
<evidence type="ECO:0000256" key="1">
    <source>
        <dbReference type="SAM" id="SignalP"/>
    </source>
</evidence>
<evidence type="ECO:0000313" key="4">
    <source>
        <dbReference type="Proteomes" id="UP000233767"/>
    </source>
</evidence>
<feature type="signal peptide" evidence="1">
    <location>
        <begin position="1"/>
        <end position="21"/>
    </location>
</feature>
<keyword evidence="4" id="KW-1185">Reference proteome</keyword>
<dbReference type="PROSITE" id="PS51257">
    <property type="entry name" value="PROKAR_LIPOPROTEIN"/>
    <property type="match status" value="1"/>
</dbReference>
<feature type="chain" id="PRO_5019747169" description="Lipocalin-like protein" evidence="1">
    <location>
        <begin position="22"/>
        <end position="152"/>
    </location>
</feature>
<evidence type="ECO:0000313" key="2">
    <source>
        <dbReference type="EMBL" id="PKW29676.1"/>
    </source>
</evidence>
<keyword evidence="1" id="KW-0732">Signal</keyword>
<accession>A0A497VDP5</accession>
<evidence type="ECO:0008006" key="6">
    <source>
        <dbReference type="Google" id="ProtNLM"/>
    </source>
</evidence>
<dbReference type="Proteomes" id="UP000233767">
    <property type="component" value="Unassembled WGS sequence"/>
</dbReference>
<dbReference type="EMBL" id="PJND01000007">
    <property type="protein sequence ID" value="PKW29676.1"/>
    <property type="molecule type" value="Genomic_DNA"/>
</dbReference>
<reference evidence="2 4" key="1">
    <citation type="submission" date="2017-12" db="EMBL/GenBank/DDBJ databases">
        <title>Genomic Encyclopedia of Type Strains, Phase III (KMG-III): the genomes of soil and plant-associated and newly described type strains.</title>
        <authorList>
            <person name="Whitman W."/>
        </authorList>
    </citation>
    <scope>NUCLEOTIDE SEQUENCE [LARGE SCALE GENOMIC DNA]</scope>
    <source>
        <strain evidence="2 4">IP-10</strain>
    </source>
</reference>
<proteinExistence type="predicted"/>
<evidence type="ECO:0000313" key="5">
    <source>
        <dbReference type="Proteomes" id="UP000275027"/>
    </source>
</evidence>
<dbReference type="AlphaFoldDB" id="A0A497VDP5"/>
<dbReference type="RefSeq" id="WP_056069545.1">
    <property type="nucleotide sequence ID" value="NZ_CALHAS010000001.1"/>
</dbReference>
<comment type="caution">
    <text evidence="3">The sequence shown here is derived from an EMBL/GenBank/DDBJ whole genome shotgun (WGS) entry which is preliminary data.</text>
</comment>
<organism evidence="3 5">
    <name type="scientific">Flavobacterium lindanitolerans</name>
    <dbReference type="NCBI Taxonomy" id="428988"/>
    <lineage>
        <taxon>Bacteria</taxon>
        <taxon>Pseudomonadati</taxon>
        <taxon>Bacteroidota</taxon>
        <taxon>Flavobacteriia</taxon>
        <taxon>Flavobacteriales</taxon>
        <taxon>Flavobacteriaceae</taxon>
        <taxon>Flavobacterium</taxon>
    </lineage>
</organism>
<evidence type="ECO:0000313" key="3">
    <source>
        <dbReference type="EMBL" id="RLJ34823.1"/>
    </source>
</evidence>
<dbReference type="Proteomes" id="UP000275027">
    <property type="component" value="Unassembled WGS sequence"/>
</dbReference>
<gene>
    <name evidence="2" type="ORF">B0G92_1320</name>
    <name evidence="3" type="ORF">CLV50_0184</name>
</gene>